<dbReference type="PROSITE" id="PS50893">
    <property type="entry name" value="ABC_TRANSPORTER_2"/>
    <property type="match status" value="1"/>
</dbReference>
<dbReference type="InterPro" id="IPR003593">
    <property type="entry name" value="AAA+_ATPase"/>
</dbReference>
<sequence length="238" mass="26430">MDILKISNLSKIISNKLILDDISFSVHEGEIFGFLGPNGAGKTTTIKIITGLMKPSSGEILINNTNIEKEPLKAISNIGAIIENPSLYKYLTGLENLKLVAKLRHVNINERDYVIDEIIPAEALNEKVSKYSLGMKERLSIGCALIGNPKILILDEPTNGLDPEGIIHLRKILKKLVQEKNMTIFISSHQLNEIQNICSRIAFIKKGKIQSVECMDEILKSGMNLEDKYMSIMGGELL</sequence>
<evidence type="ECO:0000313" key="7">
    <source>
        <dbReference type="Proteomes" id="UP000460287"/>
    </source>
</evidence>
<dbReference type="InterPro" id="IPR027417">
    <property type="entry name" value="P-loop_NTPase"/>
</dbReference>
<protein>
    <submittedName>
        <fullName evidence="6">ABC transporter ATP-binding protein</fullName>
    </submittedName>
</protein>
<dbReference type="SUPFAM" id="SSF52540">
    <property type="entry name" value="P-loop containing nucleoside triphosphate hydrolases"/>
    <property type="match status" value="1"/>
</dbReference>
<accession>A0A7X2MWD6</accession>
<keyword evidence="7" id="KW-1185">Reference proteome</keyword>
<comment type="similarity">
    <text evidence="1">Belongs to the ABC transporter superfamily.</text>
</comment>
<proteinExistence type="inferred from homology"/>
<name>A0A7X2MWD6_9CLOT</name>
<evidence type="ECO:0000256" key="1">
    <source>
        <dbReference type="ARBA" id="ARBA00005417"/>
    </source>
</evidence>
<dbReference type="SMART" id="SM00382">
    <property type="entry name" value="AAA"/>
    <property type="match status" value="1"/>
</dbReference>
<evidence type="ECO:0000256" key="3">
    <source>
        <dbReference type="ARBA" id="ARBA00022741"/>
    </source>
</evidence>
<gene>
    <name evidence="6" type="ORF">FYJ33_02475</name>
</gene>
<dbReference type="PANTHER" id="PTHR43335">
    <property type="entry name" value="ABC TRANSPORTER, ATP-BINDING PROTEIN"/>
    <property type="match status" value="1"/>
</dbReference>
<comment type="caution">
    <text evidence="6">The sequence shown here is derived from an EMBL/GenBank/DDBJ whole genome shotgun (WGS) entry which is preliminary data.</text>
</comment>
<evidence type="ECO:0000256" key="4">
    <source>
        <dbReference type="ARBA" id="ARBA00022840"/>
    </source>
</evidence>
<dbReference type="GO" id="GO:0005524">
    <property type="term" value="F:ATP binding"/>
    <property type="evidence" value="ECO:0007669"/>
    <property type="project" value="UniProtKB-KW"/>
</dbReference>
<keyword evidence="2" id="KW-0813">Transport</keyword>
<evidence type="ECO:0000256" key="2">
    <source>
        <dbReference type="ARBA" id="ARBA00022448"/>
    </source>
</evidence>
<dbReference type="InterPro" id="IPR003439">
    <property type="entry name" value="ABC_transporter-like_ATP-bd"/>
</dbReference>
<keyword evidence="3" id="KW-0547">Nucleotide-binding</keyword>
<dbReference type="Proteomes" id="UP000460287">
    <property type="component" value="Unassembled WGS sequence"/>
</dbReference>
<dbReference type="PANTHER" id="PTHR43335:SF4">
    <property type="entry name" value="ABC TRANSPORTER, ATP-BINDING PROTEIN"/>
    <property type="match status" value="1"/>
</dbReference>
<dbReference type="AlphaFoldDB" id="A0A7X2MWD6"/>
<dbReference type="GO" id="GO:0016887">
    <property type="term" value="F:ATP hydrolysis activity"/>
    <property type="evidence" value="ECO:0007669"/>
    <property type="project" value="InterPro"/>
</dbReference>
<feature type="domain" description="ABC transporter" evidence="5">
    <location>
        <begin position="4"/>
        <end position="231"/>
    </location>
</feature>
<keyword evidence="4 6" id="KW-0067">ATP-binding</keyword>
<evidence type="ECO:0000259" key="5">
    <source>
        <dbReference type="PROSITE" id="PS50893"/>
    </source>
</evidence>
<organism evidence="6 7">
    <name type="scientific">Inconstantimicrobium porci</name>
    <dbReference type="NCBI Taxonomy" id="2652291"/>
    <lineage>
        <taxon>Bacteria</taxon>
        <taxon>Bacillati</taxon>
        <taxon>Bacillota</taxon>
        <taxon>Clostridia</taxon>
        <taxon>Eubacteriales</taxon>
        <taxon>Clostridiaceae</taxon>
        <taxon>Inconstantimicrobium</taxon>
    </lineage>
</organism>
<dbReference type="Pfam" id="PF00005">
    <property type="entry name" value="ABC_tran"/>
    <property type="match status" value="1"/>
</dbReference>
<dbReference type="CDD" id="cd03230">
    <property type="entry name" value="ABC_DR_subfamily_A"/>
    <property type="match status" value="1"/>
</dbReference>
<dbReference type="EMBL" id="VULX01000002">
    <property type="protein sequence ID" value="MSR90313.1"/>
    <property type="molecule type" value="Genomic_DNA"/>
</dbReference>
<evidence type="ECO:0000313" key="6">
    <source>
        <dbReference type="EMBL" id="MSR90313.1"/>
    </source>
</evidence>
<dbReference type="Gene3D" id="3.40.50.300">
    <property type="entry name" value="P-loop containing nucleotide triphosphate hydrolases"/>
    <property type="match status" value="1"/>
</dbReference>
<reference evidence="6 7" key="1">
    <citation type="submission" date="2019-08" db="EMBL/GenBank/DDBJ databases">
        <title>In-depth cultivation of the pig gut microbiome towards novel bacterial diversity and tailored functional studies.</title>
        <authorList>
            <person name="Wylensek D."/>
            <person name="Hitch T.C.A."/>
            <person name="Clavel T."/>
        </authorList>
    </citation>
    <scope>NUCLEOTIDE SEQUENCE [LARGE SCALE GENOMIC DNA]</scope>
    <source>
        <strain evidence="6 7">WCA-383-APC-5B</strain>
    </source>
</reference>
<dbReference type="RefSeq" id="WP_154530200.1">
    <property type="nucleotide sequence ID" value="NZ_VULX01000002.1"/>
</dbReference>